<dbReference type="AlphaFoldDB" id="A0A558BNN9"/>
<reference evidence="1 2" key="1">
    <citation type="submission" date="2019-07" db="EMBL/GenBank/DDBJ databases">
        <authorList>
            <person name="Duangmal K."/>
            <person name="Teo W.F.A."/>
        </authorList>
    </citation>
    <scope>NUCLEOTIDE SEQUENCE [LARGE SCALE GENOMIC DNA]</scope>
    <source>
        <strain evidence="1 2">TBRC 6029</strain>
    </source>
</reference>
<dbReference type="Proteomes" id="UP000320011">
    <property type="component" value="Unassembled WGS sequence"/>
</dbReference>
<organism evidence="1 2">
    <name type="scientific">Amycolatopsis rhizosphaerae</name>
    <dbReference type="NCBI Taxonomy" id="2053003"/>
    <lineage>
        <taxon>Bacteria</taxon>
        <taxon>Bacillati</taxon>
        <taxon>Actinomycetota</taxon>
        <taxon>Actinomycetes</taxon>
        <taxon>Pseudonocardiales</taxon>
        <taxon>Pseudonocardiaceae</taxon>
        <taxon>Amycolatopsis</taxon>
    </lineage>
</organism>
<dbReference type="EMBL" id="VJWX01000290">
    <property type="protein sequence ID" value="TVT38126.1"/>
    <property type="molecule type" value="Genomic_DNA"/>
</dbReference>
<protein>
    <submittedName>
        <fullName evidence="1">SDR family oxidoreductase</fullName>
    </submittedName>
</protein>
<dbReference type="InterPro" id="IPR036291">
    <property type="entry name" value="NAD(P)-bd_dom_sf"/>
</dbReference>
<keyword evidence="2" id="KW-1185">Reference proteome</keyword>
<dbReference type="Pfam" id="PF00106">
    <property type="entry name" value="adh_short"/>
    <property type="match status" value="1"/>
</dbReference>
<dbReference type="PRINTS" id="PR00081">
    <property type="entry name" value="GDHRDH"/>
</dbReference>
<dbReference type="OrthoDB" id="3676637at2"/>
<dbReference type="PANTHER" id="PTHR43975">
    <property type="entry name" value="ZGC:101858"/>
    <property type="match status" value="1"/>
</dbReference>
<dbReference type="Gene3D" id="3.40.50.720">
    <property type="entry name" value="NAD(P)-binding Rossmann-like Domain"/>
    <property type="match status" value="1"/>
</dbReference>
<gene>
    <name evidence="1" type="ORF">FNH05_24580</name>
</gene>
<proteinExistence type="predicted"/>
<accession>A0A558BNN9</accession>
<sequence>MPTIAITGSASGIGAATAEELRRSGSGIIGVDLRDAEVIADLSTPQGREQAVEGVLSRCDGALDGFVACAGLGPQVDDPGLIAGVNYFGTVALLDGLFPALRKGKDPAAVVVSSVASTHVTWDENPLAPLVQSGDEPEVDAVDAAVAAAGEYRGQYAYAASKNALTVAVRRRVPEWGAAGVRVNTVAPGSVETPLLRAGEADPRYGQAIREFVAPIPRHGRPEEVASLIAYLMSPRAGFVHGAQFVIDGGVDALLRPGRF</sequence>
<dbReference type="PANTHER" id="PTHR43975:SF2">
    <property type="entry name" value="EG:BACR7A4.14 PROTEIN-RELATED"/>
    <property type="match status" value="1"/>
</dbReference>
<comment type="caution">
    <text evidence="1">The sequence shown here is derived from an EMBL/GenBank/DDBJ whole genome shotgun (WGS) entry which is preliminary data.</text>
</comment>
<dbReference type="SUPFAM" id="SSF51735">
    <property type="entry name" value="NAD(P)-binding Rossmann-fold domains"/>
    <property type="match status" value="1"/>
</dbReference>
<reference evidence="1 2" key="2">
    <citation type="submission" date="2019-08" db="EMBL/GenBank/DDBJ databases">
        <title>Amycolatopsis acidicola sp. nov., isolated from peat swamp forest soil.</title>
        <authorList>
            <person name="Srisuk N."/>
        </authorList>
    </citation>
    <scope>NUCLEOTIDE SEQUENCE [LARGE SCALE GENOMIC DNA]</scope>
    <source>
        <strain evidence="1 2">TBRC 6029</strain>
    </source>
</reference>
<dbReference type="RefSeq" id="WP_144591077.1">
    <property type="nucleotide sequence ID" value="NZ_VJWX01000290.1"/>
</dbReference>
<dbReference type="Pfam" id="PF13561">
    <property type="entry name" value="adh_short_C2"/>
    <property type="match status" value="1"/>
</dbReference>
<name>A0A558BNN9_9PSEU</name>
<evidence type="ECO:0000313" key="1">
    <source>
        <dbReference type="EMBL" id="TVT38126.1"/>
    </source>
</evidence>
<dbReference type="InterPro" id="IPR002347">
    <property type="entry name" value="SDR_fam"/>
</dbReference>
<evidence type="ECO:0000313" key="2">
    <source>
        <dbReference type="Proteomes" id="UP000320011"/>
    </source>
</evidence>